<feature type="domain" description="HTH merR-type" evidence="1">
    <location>
        <begin position="58"/>
        <end position="120"/>
    </location>
</feature>
<reference evidence="2 3" key="1">
    <citation type="journal article" date="2009" name="PLoS ONE">
        <title>Genome sequence of the pathogenic intestinal spirochete Brachyspira hyodysenteriae reveals adaptations to its lifestyle in the porcine large intestine.</title>
        <authorList>
            <person name="Bellgard M.I."/>
            <person name="Wanchanthuek P."/>
            <person name="La T."/>
            <person name="Ryan K."/>
            <person name="Moolhuijzen P."/>
            <person name="Albertyn Z."/>
            <person name="Shaban B."/>
            <person name="Motro Y."/>
            <person name="Dunn D.S."/>
            <person name="Schibeci D."/>
            <person name="Hunter A."/>
            <person name="Barrero R."/>
            <person name="Phillips N.D."/>
            <person name="Hampson D.J."/>
        </authorList>
    </citation>
    <scope>NUCLEOTIDE SEQUENCE [LARGE SCALE GENOMIC DNA]</scope>
    <source>
        <strain evidence="3">ATCC 49526 / WA1</strain>
    </source>
</reference>
<dbReference type="InterPro" id="IPR009061">
    <property type="entry name" value="DNA-bd_dom_put_sf"/>
</dbReference>
<dbReference type="EMBL" id="CP001357">
    <property type="protein sequence ID" value="ACN84441.1"/>
    <property type="molecule type" value="Genomic_DNA"/>
</dbReference>
<dbReference type="KEGG" id="bhy:BHWA1_01981"/>
<dbReference type="RefSeq" id="WP_012671480.1">
    <property type="nucleotide sequence ID" value="NC_012225.1"/>
</dbReference>
<dbReference type="GO" id="GO:0006355">
    <property type="term" value="P:regulation of DNA-templated transcription"/>
    <property type="evidence" value="ECO:0007669"/>
    <property type="project" value="InterPro"/>
</dbReference>
<accession>A0A3B6VFK9</accession>
<dbReference type="STRING" id="565034.BHWA1_01981"/>
<dbReference type="Pfam" id="PF13411">
    <property type="entry name" value="MerR_1"/>
    <property type="match status" value="1"/>
</dbReference>
<dbReference type="Gene3D" id="1.10.1660.10">
    <property type="match status" value="1"/>
</dbReference>
<organism evidence="2 3">
    <name type="scientific">Brachyspira hyodysenteriae (strain ATCC 49526 / WA1)</name>
    <dbReference type="NCBI Taxonomy" id="565034"/>
    <lineage>
        <taxon>Bacteria</taxon>
        <taxon>Pseudomonadati</taxon>
        <taxon>Spirochaetota</taxon>
        <taxon>Spirochaetia</taxon>
        <taxon>Brachyspirales</taxon>
        <taxon>Brachyspiraceae</taxon>
        <taxon>Brachyspira</taxon>
    </lineage>
</organism>
<evidence type="ECO:0000259" key="1">
    <source>
        <dbReference type="Pfam" id="PF13411"/>
    </source>
</evidence>
<keyword evidence="3" id="KW-1185">Reference proteome</keyword>
<gene>
    <name evidence="2" type="ordered locus">BHWA1_01981</name>
</gene>
<dbReference type="GO" id="GO:0003677">
    <property type="term" value="F:DNA binding"/>
    <property type="evidence" value="ECO:0007669"/>
    <property type="project" value="InterPro"/>
</dbReference>
<dbReference type="Proteomes" id="UP000001803">
    <property type="component" value="Chromosome"/>
</dbReference>
<protein>
    <recommendedName>
        <fullName evidence="1">HTH merR-type domain-containing protein</fullName>
    </recommendedName>
</protein>
<evidence type="ECO:0000313" key="3">
    <source>
        <dbReference type="Proteomes" id="UP000001803"/>
    </source>
</evidence>
<evidence type="ECO:0000313" key="2">
    <source>
        <dbReference type="EMBL" id="ACN84441.1"/>
    </source>
</evidence>
<name>A0A3B6VFK9_BRAHW</name>
<dbReference type="SUPFAM" id="SSF46955">
    <property type="entry name" value="Putative DNA-binding domain"/>
    <property type="match status" value="1"/>
</dbReference>
<dbReference type="AlphaFoldDB" id="A0A3B6VFK9"/>
<dbReference type="InterPro" id="IPR000551">
    <property type="entry name" value="MerR-type_HTH_dom"/>
</dbReference>
<sequence>MSKRNENNETLNNKRDVNKKDIVFYIANKKYLLPFRNNINKNKFMQIGDFYKELISKKIFNIDLKLLRKWDEKEILPAYRFAKGAVRVDTRYYIKEHVLIVKEILRLKEIGLNIADIEKVIFFNYNINMILLNKNIKNKESFNKMKNTINNIDNMEAKLIIPSIKSVDKKVVKNILNDNSLYTDVLKKEDISLITFISILNKACINYKNKKFDKLNFKYDMINTIENINKNLYKG</sequence>
<proteinExistence type="predicted"/>